<dbReference type="GO" id="GO:0014069">
    <property type="term" value="C:postsynaptic density"/>
    <property type="evidence" value="ECO:0007669"/>
    <property type="project" value="TreeGrafter"/>
</dbReference>
<dbReference type="AlphaFoldDB" id="A0A401T7R7"/>
<dbReference type="GO" id="GO:0051015">
    <property type="term" value="F:actin filament binding"/>
    <property type="evidence" value="ECO:0007669"/>
    <property type="project" value="TreeGrafter"/>
</dbReference>
<dbReference type="Pfam" id="PF00241">
    <property type="entry name" value="Cofilin_ADF"/>
    <property type="match status" value="1"/>
</dbReference>
<dbReference type="InterPro" id="IPR029006">
    <property type="entry name" value="ADF-H/Gelsolin-like_dom_sf"/>
</dbReference>
<evidence type="ECO:0000259" key="2">
    <source>
        <dbReference type="Pfam" id="PF00241"/>
    </source>
</evidence>
<reference evidence="3 4" key="1">
    <citation type="journal article" date="2018" name="Nat. Ecol. Evol.">
        <title>Shark genomes provide insights into elasmobranch evolution and the origin of vertebrates.</title>
        <authorList>
            <person name="Hara Y"/>
            <person name="Yamaguchi K"/>
            <person name="Onimaru K"/>
            <person name="Kadota M"/>
            <person name="Koyanagi M"/>
            <person name="Keeley SD"/>
            <person name="Tatsumi K"/>
            <person name="Tanaka K"/>
            <person name="Motone F"/>
            <person name="Kageyama Y"/>
            <person name="Nozu R"/>
            <person name="Adachi N"/>
            <person name="Nishimura O"/>
            <person name="Nakagawa R"/>
            <person name="Tanegashima C"/>
            <person name="Kiyatake I"/>
            <person name="Matsumoto R"/>
            <person name="Murakumo K"/>
            <person name="Nishida K"/>
            <person name="Terakita A"/>
            <person name="Kuratani S"/>
            <person name="Sato K"/>
            <person name="Hyodo S Kuraku.S."/>
        </authorList>
    </citation>
    <scope>NUCLEOTIDE SEQUENCE [LARGE SCALE GENOMIC DNA]</scope>
</reference>
<dbReference type="PANTHER" id="PTHR10829">
    <property type="entry name" value="CORTACTIN AND DREBRIN"/>
    <property type="match status" value="1"/>
</dbReference>
<dbReference type="GO" id="GO:0005884">
    <property type="term" value="C:actin filament"/>
    <property type="evidence" value="ECO:0007669"/>
    <property type="project" value="TreeGrafter"/>
</dbReference>
<dbReference type="GO" id="GO:0048812">
    <property type="term" value="P:neuron projection morphogenesis"/>
    <property type="evidence" value="ECO:0007669"/>
    <property type="project" value="TreeGrafter"/>
</dbReference>
<feature type="domain" description="ADF-H" evidence="2">
    <location>
        <begin position="6"/>
        <end position="60"/>
    </location>
</feature>
<organism evidence="3 4">
    <name type="scientific">Chiloscyllium punctatum</name>
    <name type="common">Brownbanded bambooshark</name>
    <name type="synonym">Hemiscyllium punctatum</name>
    <dbReference type="NCBI Taxonomy" id="137246"/>
    <lineage>
        <taxon>Eukaryota</taxon>
        <taxon>Metazoa</taxon>
        <taxon>Chordata</taxon>
        <taxon>Craniata</taxon>
        <taxon>Vertebrata</taxon>
        <taxon>Chondrichthyes</taxon>
        <taxon>Elasmobranchii</taxon>
        <taxon>Galeomorphii</taxon>
        <taxon>Galeoidea</taxon>
        <taxon>Orectolobiformes</taxon>
        <taxon>Hemiscylliidae</taxon>
        <taxon>Chiloscyllium</taxon>
    </lineage>
</organism>
<dbReference type="STRING" id="137246.A0A401T7R7"/>
<dbReference type="GO" id="GO:0030864">
    <property type="term" value="C:cortical actin cytoskeleton"/>
    <property type="evidence" value="ECO:0007669"/>
    <property type="project" value="TreeGrafter"/>
</dbReference>
<evidence type="ECO:0000313" key="3">
    <source>
        <dbReference type="EMBL" id="GCC38672.1"/>
    </source>
</evidence>
<feature type="region of interest" description="Disordered" evidence="1">
    <location>
        <begin position="107"/>
        <end position="129"/>
    </location>
</feature>
<dbReference type="PANTHER" id="PTHR10829:SF25">
    <property type="entry name" value="DREBRIN-LIKE PROTEIN"/>
    <property type="match status" value="1"/>
</dbReference>
<dbReference type="OMA" id="QQWENLP"/>
<dbReference type="Proteomes" id="UP000287033">
    <property type="component" value="Unassembled WGS sequence"/>
</dbReference>
<feature type="compositionally biased region" description="Low complexity" evidence="1">
    <location>
        <begin position="440"/>
        <end position="457"/>
    </location>
</feature>
<feature type="region of interest" description="Disordered" evidence="1">
    <location>
        <begin position="326"/>
        <end position="353"/>
    </location>
</feature>
<feature type="compositionally biased region" description="Low complexity" evidence="1">
    <location>
        <begin position="341"/>
        <end position="351"/>
    </location>
</feature>
<accession>A0A401T7R7</accession>
<dbReference type="GO" id="GO:0030425">
    <property type="term" value="C:dendrite"/>
    <property type="evidence" value="ECO:0007669"/>
    <property type="project" value="TreeGrafter"/>
</dbReference>
<feature type="region of interest" description="Disordered" evidence="1">
    <location>
        <begin position="147"/>
        <end position="182"/>
    </location>
</feature>
<dbReference type="OrthoDB" id="5971719at2759"/>
<gene>
    <name evidence="3" type="ORF">chiPu_0017187</name>
</gene>
<dbReference type="GO" id="GO:0045773">
    <property type="term" value="P:positive regulation of axon extension"/>
    <property type="evidence" value="ECO:0007669"/>
    <property type="project" value="TreeGrafter"/>
</dbReference>
<proteinExistence type="predicted"/>
<feature type="compositionally biased region" description="Basic and acidic residues" evidence="1">
    <location>
        <begin position="173"/>
        <end position="182"/>
    </location>
</feature>
<dbReference type="GO" id="GO:0098974">
    <property type="term" value="P:postsynaptic actin cytoskeleton organization"/>
    <property type="evidence" value="ECO:0007669"/>
    <property type="project" value="TreeGrafter"/>
</dbReference>
<dbReference type="GO" id="GO:0030427">
    <property type="term" value="C:site of polarized growth"/>
    <property type="evidence" value="ECO:0007669"/>
    <property type="project" value="TreeGrafter"/>
</dbReference>
<dbReference type="InterPro" id="IPR002108">
    <property type="entry name" value="ADF-H"/>
</dbReference>
<evidence type="ECO:0000256" key="1">
    <source>
        <dbReference type="SAM" id="MobiDB-lite"/>
    </source>
</evidence>
<dbReference type="EMBL" id="BEZZ01001228">
    <property type="protein sequence ID" value="GCC38672.1"/>
    <property type="molecule type" value="Genomic_DNA"/>
</dbReference>
<feature type="region of interest" description="Disordered" evidence="1">
    <location>
        <begin position="440"/>
        <end position="459"/>
    </location>
</feature>
<dbReference type="GO" id="GO:0030833">
    <property type="term" value="P:regulation of actin filament polymerization"/>
    <property type="evidence" value="ECO:0007669"/>
    <property type="project" value="TreeGrafter"/>
</dbReference>
<dbReference type="GO" id="GO:0061003">
    <property type="term" value="P:positive regulation of dendritic spine morphogenesis"/>
    <property type="evidence" value="ECO:0007669"/>
    <property type="project" value="TreeGrafter"/>
</dbReference>
<dbReference type="SUPFAM" id="SSF55753">
    <property type="entry name" value="Actin depolymerizing proteins"/>
    <property type="match status" value="1"/>
</dbReference>
<sequence>MDCRALYTYEDNTDNLKLADSGAGGLQEIATKFDNQSVMYGFCSIKDSGSGLPKYVLINWGTTYQKTNAAIEMKRINRELFWAQAKREEELRKEEERKKLIEEREKFEKERMEQEKKEQENREQRYREREKQIEEERKKLQNLEVDEIKCPSKQNNNWDVQREGMEENEDEENKGSKISDSAEKAAEAAALIALRDGNPREFFKQRERAMTTSFETVPFSGQRPAHQTQIEMTRVEDVTSFSAPESGIVATPIYEENEEAEVEELSNRFRFTDKTVLEFPEEPPIQYGNPVPEWNVPSYSEEPGLVDIDTPNPVWPEAPNFLHTEDSVQSEQAGFISTGEQPQQQQQQQQQHLVDIGSQETNESFPQVNENLLDLWEANGIDQLPSMSHSELAEKPLVYTSTEETELILNVQGPPLDKSVSTNADIEANSQLLVNFQESSAEQAAELEPAELDQQQAPSCGEAAEENLLCFDGNEGLPAPPPDCLDSQQWENLPSLIELEGSQQMSEDYCFGIQELPKPQDAQKLILPIVTMILTLIRTILLQTDLTQRATLLYDTYASSN</sequence>
<dbReference type="GO" id="GO:0030027">
    <property type="term" value="C:lamellipodium"/>
    <property type="evidence" value="ECO:0007669"/>
    <property type="project" value="TreeGrafter"/>
</dbReference>
<comment type="caution">
    <text evidence="3">The sequence shown here is derived from an EMBL/GenBank/DDBJ whole genome shotgun (WGS) entry which is preliminary data.</text>
</comment>
<evidence type="ECO:0000313" key="4">
    <source>
        <dbReference type="Proteomes" id="UP000287033"/>
    </source>
</evidence>
<dbReference type="GO" id="GO:0045211">
    <property type="term" value="C:postsynaptic membrane"/>
    <property type="evidence" value="ECO:0007669"/>
    <property type="project" value="TreeGrafter"/>
</dbReference>
<protein>
    <recommendedName>
        <fullName evidence="2">ADF-H domain-containing protein</fullName>
    </recommendedName>
</protein>
<dbReference type="Gene3D" id="3.40.20.10">
    <property type="entry name" value="Severin"/>
    <property type="match status" value="1"/>
</dbReference>
<keyword evidence="4" id="KW-1185">Reference proteome</keyword>
<name>A0A401T7R7_CHIPU</name>